<feature type="transmembrane region" description="Helical" evidence="7">
    <location>
        <begin position="156"/>
        <end position="178"/>
    </location>
</feature>
<evidence type="ECO:0000256" key="1">
    <source>
        <dbReference type="ARBA" id="ARBA00004477"/>
    </source>
</evidence>
<protein>
    <submittedName>
        <fullName evidence="8">Endoplasmic reticulum-based factor for assembly of V-ATPase-domain-containing protein</fullName>
    </submittedName>
</protein>
<dbReference type="GO" id="GO:0070072">
    <property type="term" value="P:vacuolar proton-transporting V-type ATPase complex assembly"/>
    <property type="evidence" value="ECO:0007669"/>
    <property type="project" value="InterPro"/>
</dbReference>
<evidence type="ECO:0000256" key="5">
    <source>
        <dbReference type="ARBA" id="ARBA00023136"/>
    </source>
</evidence>
<dbReference type="InterPro" id="IPR021013">
    <property type="entry name" value="ATPase_Vma12"/>
</dbReference>
<proteinExistence type="predicted"/>
<organism evidence="8 9">
    <name type="scientific">Staphylotrichum tortipilum</name>
    <dbReference type="NCBI Taxonomy" id="2831512"/>
    <lineage>
        <taxon>Eukaryota</taxon>
        <taxon>Fungi</taxon>
        <taxon>Dikarya</taxon>
        <taxon>Ascomycota</taxon>
        <taxon>Pezizomycotina</taxon>
        <taxon>Sordariomycetes</taxon>
        <taxon>Sordariomycetidae</taxon>
        <taxon>Sordariales</taxon>
        <taxon>Chaetomiaceae</taxon>
        <taxon>Staphylotrichum</taxon>
    </lineage>
</organism>
<evidence type="ECO:0000256" key="4">
    <source>
        <dbReference type="ARBA" id="ARBA00022989"/>
    </source>
</evidence>
<feature type="compositionally biased region" description="Low complexity" evidence="6">
    <location>
        <begin position="237"/>
        <end position="247"/>
    </location>
</feature>
<comment type="subcellular location">
    <subcellularLocation>
        <location evidence="1">Endoplasmic reticulum membrane</location>
        <topology evidence="1">Multi-pass membrane protein</topology>
    </subcellularLocation>
</comment>
<dbReference type="Proteomes" id="UP001303889">
    <property type="component" value="Unassembled WGS sequence"/>
</dbReference>
<comment type="caution">
    <text evidence="8">The sequence shown here is derived from an EMBL/GenBank/DDBJ whole genome shotgun (WGS) entry which is preliminary data.</text>
</comment>
<evidence type="ECO:0000256" key="7">
    <source>
        <dbReference type="SAM" id="Phobius"/>
    </source>
</evidence>
<reference evidence="8" key="2">
    <citation type="submission" date="2023-05" db="EMBL/GenBank/DDBJ databases">
        <authorList>
            <consortium name="Lawrence Berkeley National Laboratory"/>
            <person name="Steindorff A."/>
            <person name="Hensen N."/>
            <person name="Bonometti L."/>
            <person name="Westerberg I."/>
            <person name="Brannstrom I.O."/>
            <person name="Guillou S."/>
            <person name="Cros-Aarteil S."/>
            <person name="Calhoun S."/>
            <person name="Haridas S."/>
            <person name="Kuo A."/>
            <person name="Mondo S."/>
            <person name="Pangilinan J."/>
            <person name="Riley R."/>
            <person name="Labutti K."/>
            <person name="Andreopoulos B."/>
            <person name="Lipzen A."/>
            <person name="Chen C."/>
            <person name="Yanf M."/>
            <person name="Daum C."/>
            <person name="Ng V."/>
            <person name="Clum A."/>
            <person name="Ohm R."/>
            <person name="Martin F."/>
            <person name="Silar P."/>
            <person name="Natvig D."/>
            <person name="Lalanne C."/>
            <person name="Gautier V."/>
            <person name="Ament-Velasquez S.L."/>
            <person name="Kruys A."/>
            <person name="Hutchinson M.I."/>
            <person name="Powell A.J."/>
            <person name="Barry K."/>
            <person name="Miller A.N."/>
            <person name="Grigoriev I.V."/>
            <person name="Debuchy R."/>
            <person name="Gladieux P."/>
            <person name="Thoren M.H."/>
            <person name="Johannesson H."/>
        </authorList>
    </citation>
    <scope>NUCLEOTIDE SEQUENCE</scope>
    <source>
        <strain evidence="8">CBS 103.79</strain>
    </source>
</reference>
<evidence type="ECO:0000256" key="3">
    <source>
        <dbReference type="ARBA" id="ARBA00022824"/>
    </source>
</evidence>
<dbReference type="PANTHER" id="PTHR31394">
    <property type="entry name" value="TRANSMEMBRANE PROTEIN 199"/>
    <property type="match status" value="1"/>
</dbReference>
<evidence type="ECO:0000313" key="9">
    <source>
        <dbReference type="Proteomes" id="UP001303889"/>
    </source>
</evidence>
<dbReference type="Pfam" id="PF11712">
    <property type="entry name" value="Vma12"/>
    <property type="match status" value="1"/>
</dbReference>
<dbReference type="PANTHER" id="PTHR31394:SF1">
    <property type="entry name" value="TRANSMEMBRANE PROTEIN 199"/>
    <property type="match status" value="1"/>
</dbReference>
<evidence type="ECO:0000256" key="6">
    <source>
        <dbReference type="SAM" id="MobiDB-lite"/>
    </source>
</evidence>
<accession>A0AAN6MPD0</accession>
<name>A0AAN6MPD0_9PEZI</name>
<keyword evidence="5 7" id="KW-0472">Membrane</keyword>
<evidence type="ECO:0000313" key="8">
    <source>
        <dbReference type="EMBL" id="KAK3904642.1"/>
    </source>
</evidence>
<feature type="transmembrane region" description="Helical" evidence="7">
    <location>
        <begin position="184"/>
        <end position="207"/>
    </location>
</feature>
<keyword evidence="9" id="KW-1185">Reference proteome</keyword>
<gene>
    <name evidence="8" type="ORF">C8A05DRAFT_13504</name>
</gene>
<feature type="region of interest" description="Disordered" evidence="6">
    <location>
        <begin position="233"/>
        <end position="254"/>
    </location>
</feature>
<dbReference type="EMBL" id="MU855389">
    <property type="protein sequence ID" value="KAK3904642.1"/>
    <property type="molecule type" value="Genomic_DNA"/>
</dbReference>
<dbReference type="AlphaFoldDB" id="A0AAN6MPD0"/>
<sequence length="254" mass="27344">MTPSIVDGLRTLNQAGAAVCRSQAADEPELAHAAVGRAVSHGQVVHLWKSLAAAGHGEYTLETLLKGSSIYVPPPAAKPEPSDEYKALMARLRREQEQQDYERMTSRQPQADALSRRHPAGAGMAQAFASVNRPSRGADVDEDGITYGDVHRQMMLIFNFAASILGVAATLWIVARWWSTPARLFLTMGGSLVVGIAEVAVYSGYVWHLGQAKKNDEALKEVKEVVQTWAVAADGAPKPSSPSSRQPSLDKDAS</sequence>
<keyword evidence="4 7" id="KW-1133">Transmembrane helix</keyword>
<evidence type="ECO:0000256" key="2">
    <source>
        <dbReference type="ARBA" id="ARBA00022692"/>
    </source>
</evidence>
<dbReference type="GO" id="GO:0005789">
    <property type="term" value="C:endoplasmic reticulum membrane"/>
    <property type="evidence" value="ECO:0007669"/>
    <property type="project" value="UniProtKB-SubCell"/>
</dbReference>
<keyword evidence="2 7" id="KW-0812">Transmembrane</keyword>
<keyword evidence="3" id="KW-0256">Endoplasmic reticulum</keyword>
<reference evidence="8" key="1">
    <citation type="journal article" date="2023" name="Mol. Phylogenet. Evol.">
        <title>Genome-scale phylogeny and comparative genomics of the fungal order Sordariales.</title>
        <authorList>
            <person name="Hensen N."/>
            <person name="Bonometti L."/>
            <person name="Westerberg I."/>
            <person name="Brannstrom I.O."/>
            <person name="Guillou S."/>
            <person name="Cros-Aarteil S."/>
            <person name="Calhoun S."/>
            <person name="Haridas S."/>
            <person name="Kuo A."/>
            <person name="Mondo S."/>
            <person name="Pangilinan J."/>
            <person name="Riley R."/>
            <person name="LaButti K."/>
            <person name="Andreopoulos B."/>
            <person name="Lipzen A."/>
            <person name="Chen C."/>
            <person name="Yan M."/>
            <person name="Daum C."/>
            <person name="Ng V."/>
            <person name="Clum A."/>
            <person name="Steindorff A."/>
            <person name="Ohm R.A."/>
            <person name="Martin F."/>
            <person name="Silar P."/>
            <person name="Natvig D.O."/>
            <person name="Lalanne C."/>
            <person name="Gautier V."/>
            <person name="Ament-Velasquez S.L."/>
            <person name="Kruys A."/>
            <person name="Hutchinson M.I."/>
            <person name="Powell A.J."/>
            <person name="Barry K."/>
            <person name="Miller A.N."/>
            <person name="Grigoriev I.V."/>
            <person name="Debuchy R."/>
            <person name="Gladieux P."/>
            <person name="Hiltunen Thoren M."/>
            <person name="Johannesson H."/>
        </authorList>
    </citation>
    <scope>NUCLEOTIDE SEQUENCE</scope>
    <source>
        <strain evidence="8">CBS 103.79</strain>
    </source>
</reference>